<accession>A0A1G2ANE1</accession>
<dbReference type="EMBL" id="MHKB01000015">
    <property type="protein sequence ID" value="OGY78428.1"/>
    <property type="molecule type" value="Genomic_DNA"/>
</dbReference>
<keyword evidence="1" id="KW-0472">Membrane</keyword>
<sequence length="211" mass="24414">MENISKTNSQTGTQVFKGHTFFSKKKIFIGIVCIGSIITFIVFFILGYRFSFEIKKQNLQVYTHTEPKFSFTYDAEIFILDRDEAKRYGPSYMIGIKVKDDSRTGCDVRRFQETLDLSLPLSNITEKLTEELGSGNSDFKTMNSDFTTFQGKKAVTLDIRFLGPLGDKIELQQLFIPDDSDTYSILCGGNTSLKRFYEKDYQRFLRSFRFE</sequence>
<evidence type="ECO:0000313" key="3">
    <source>
        <dbReference type="Proteomes" id="UP000177165"/>
    </source>
</evidence>
<proteinExistence type="predicted"/>
<keyword evidence="1" id="KW-1133">Transmembrane helix</keyword>
<keyword evidence="1" id="KW-0812">Transmembrane</keyword>
<gene>
    <name evidence="2" type="ORF">A3B74_01880</name>
</gene>
<comment type="caution">
    <text evidence="2">The sequence shown here is derived from an EMBL/GenBank/DDBJ whole genome shotgun (WGS) entry which is preliminary data.</text>
</comment>
<evidence type="ECO:0008006" key="4">
    <source>
        <dbReference type="Google" id="ProtNLM"/>
    </source>
</evidence>
<reference evidence="2 3" key="1">
    <citation type="journal article" date="2016" name="Nat. Commun.">
        <title>Thousands of microbial genomes shed light on interconnected biogeochemical processes in an aquifer system.</title>
        <authorList>
            <person name="Anantharaman K."/>
            <person name="Brown C.T."/>
            <person name="Hug L.A."/>
            <person name="Sharon I."/>
            <person name="Castelle C.J."/>
            <person name="Probst A.J."/>
            <person name="Thomas B.C."/>
            <person name="Singh A."/>
            <person name="Wilkins M.J."/>
            <person name="Karaoz U."/>
            <person name="Brodie E.L."/>
            <person name="Williams K.H."/>
            <person name="Hubbard S.S."/>
            <person name="Banfield J.F."/>
        </authorList>
    </citation>
    <scope>NUCLEOTIDE SEQUENCE [LARGE SCALE GENOMIC DNA]</scope>
</reference>
<dbReference type="Proteomes" id="UP000177165">
    <property type="component" value="Unassembled WGS sequence"/>
</dbReference>
<name>A0A1G2ANE1_9BACT</name>
<organism evidence="2 3">
    <name type="scientific">Candidatus Kerfeldbacteria bacterium RIFCSPHIGHO2_02_FULL_42_14</name>
    <dbReference type="NCBI Taxonomy" id="1798540"/>
    <lineage>
        <taxon>Bacteria</taxon>
        <taxon>Candidatus Kerfeldiibacteriota</taxon>
    </lineage>
</organism>
<feature type="transmembrane region" description="Helical" evidence="1">
    <location>
        <begin position="27"/>
        <end position="48"/>
    </location>
</feature>
<dbReference type="STRING" id="1798540.A3B74_01880"/>
<evidence type="ECO:0000313" key="2">
    <source>
        <dbReference type="EMBL" id="OGY78428.1"/>
    </source>
</evidence>
<dbReference type="AlphaFoldDB" id="A0A1G2ANE1"/>
<evidence type="ECO:0000256" key="1">
    <source>
        <dbReference type="SAM" id="Phobius"/>
    </source>
</evidence>
<protein>
    <recommendedName>
        <fullName evidence="4">PsbP C-terminal domain-containing protein</fullName>
    </recommendedName>
</protein>
<dbReference type="Gene3D" id="3.40.1000.10">
    <property type="entry name" value="Mog1/PsbP, alpha/beta/alpha sandwich"/>
    <property type="match status" value="1"/>
</dbReference>